<evidence type="ECO:0000313" key="2">
    <source>
        <dbReference type="EMBL" id="EHO82919.1"/>
    </source>
</evidence>
<name>H1PRA6_9FUSO</name>
<evidence type="ECO:0000256" key="1">
    <source>
        <dbReference type="SAM" id="Coils"/>
    </source>
</evidence>
<dbReference type="RefSeq" id="WP_008696365.1">
    <property type="nucleotide sequence ID" value="NZ_KE161007.1"/>
</dbReference>
<comment type="caution">
    <text evidence="2">The sequence shown here is derived from an EMBL/GenBank/DDBJ whole genome shotgun (WGS) entry which is preliminary data.</text>
</comment>
<gene>
    <name evidence="2" type="ORF">HMPREF0402_00949</name>
</gene>
<dbReference type="AlphaFoldDB" id="H1PRA6"/>
<evidence type="ECO:0000313" key="3">
    <source>
        <dbReference type="Proteomes" id="UP000003233"/>
    </source>
</evidence>
<dbReference type="Proteomes" id="UP000003233">
    <property type="component" value="Unassembled WGS sequence"/>
</dbReference>
<organism evidence="2 3">
    <name type="scientific">Fusobacterium ulcerans 12-1B</name>
    <dbReference type="NCBI Taxonomy" id="457404"/>
    <lineage>
        <taxon>Bacteria</taxon>
        <taxon>Fusobacteriati</taxon>
        <taxon>Fusobacteriota</taxon>
        <taxon>Fusobacteriia</taxon>
        <taxon>Fusobacteriales</taxon>
        <taxon>Fusobacteriaceae</taxon>
        <taxon>Fusobacterium</taxon>
    </lineage>
</organism>
<sequence length="75" mass="8902">MKDDIIINKIETIKKCIKRVNEEYENDSLNLKNCTKQDSIILNIQRLYEAGIDLATHVIRINMDFFKAAKKHFKY</sequence>
<accession>H1PRA6</accession>
<feature type="coiled-coil region" evidence="1">
    <location>
        <begin position="7"/>
        <end position="37"/>
    </location>
</feature>
<protein>
    <submittedName>
        <fullName evidence="2">Uncharacterized protein</fullName>
    </submittedName>
</protein>
<dbReference type="BioCyc" id="FSP457404-HMP:GTSQ-951-MONOMER"/>
<proteinExistence type="predicted"/>
<keyword evidence="3" id="KW-1185">Reference proteome</keyword>
<reference evidence="2 3" key="1">
    <citation type="submission" date="2012-07" db="EMBL/GenBank/DDBJ databases">
        <title>The Genome Sequence of Fusobacterium ulcerans 12_1B.</title>
        <authorList>
            <consortium name="The Broad Institute Genome Sequencing Platform"/>
            <person name="Earl A."/>
            <person name="Ward D."/>
            <person name="Feldgarden M."/>
            <person name="Gevers D."/>
            <person name="Strauss J."/>
            <person name="Ambrose C.E."/>
            <person name="Allen-Vercoe E."/>
            <person name="Walker B."/>
            <person name="Young S.K."/>
            <person name="Zeng Q."/>
            <person name="Gargeya S."/>
            <person name="Fitzgerald M."/>
            <person name="Haas B."/>
            <person name="Abouelleil A."/>
            <person name="Alvarado L."/>
            <person name="Arachchi H.M."/>
            <person name="Berlin A.M."/>
            <person name="Chapman S.B."/>
            <person name="Goldberg J."/>
            <person name="Griggs A."/>
            <person name="Gujja S."/>
            <person name="Hansen M."/>
            <person name="Howarth C."/>
            <person name="Imamovic A."/>
            <person name="Larimer J."/>
            <person name="McCowen C."/>
            <person name="Montmayeur A."/>
            <person name="Murphy C."/>
            <person name="Neiman D."/>
            <person name="Pearson M."/>
            <person name="Priest M."/>
            <person name="Roberts A."/>
            <person name="Saif S."/>
            <person name="Shea T."/>
            <person name="Sisk P."/>
            <person name="Sykes S."/>
            <person name="Wortman J."/>
            <person name="Nusbaum C."/>
            <person name="Birren B."/>
        </authorList>
    </citation>
    <scope>NUCLEOTIDE SEQUENCE [LARGE SCALE GENOMIC DNA]</scope>
    <source>
        <strain evidence="2 3">12_1B</strain>
    </source>
</reference>
<dbReference type="EMBL" id="AGWJ02000002">
    <property type="protein sequence ID" value="EHO82919.1"/>
    <property type="molecule type" value="Genomic_DNA"/>
</dbReference>
<dbReference type="PATRIC" id="fig|457404.5.peg.324"/>
<dbReference type="HOGENOM" id="CLU_199667_0_0_0"/>
<keyword evidence="1" id="KW-0175">Coiled coil</keyword>